<organism evidence="4 5">
    <name type="scientific">Thraustotheca clavata</name>
    <dbReference type="NCBI Taxonomy" id="74557"/>
    <lineage>
        <taxon>Eukaryota</taxon>
        <taxon>Sar</taxon>
        <taxon>Stramenopiles</taxon>
        <taxon>Oomycota</taxon>
        <taxon>Saprolegniomycetes</taxon>
        <taxon>Saprolegniales</taxon>
        <taxon>Achlyaceae</taxon>
        <taxon>Thraustotheca</taxon>
    </lineage>
</organism>
<keyword evidence="3" id="KW-0804">Transcription</keyword>
<proteinExistence type="inferred from homology"/>
<keyword evidence="2" id="KW-0238">DNA-binding</keyword>
<dbReference type="GO" id="GO:0003677">
    <property type="term" value="F:DNA binding"/>
    <property type="evidence" value="ECO:0007669"/>
    <property type="project" value="UniProtKB-KW"/>
</dbReference>
<accession>A0A1W0A317</accession>
<dbReference type="Pfam" id="PF00352">
    <property type="entry name" value="TBP"/>
    <property type="match status" value="2"/>
</dbReference>
<evidence type="ECO:0000313" key="4">
    <source>
        <dbReference type="EMBL" id="OQS04440.1"/>
    </source>
</evidence>
<dbReference type="InterPro" id="IPR012295">
    <property type="entry name" value="TBP_dom_sf"/>
</dbReference>
<dbReference type="CDD" id="cd00652">
    <property type="entry name" value="TBP_TLF"/>
    <property type="match status" value="1"/>
</dbReference>
<dbReference type="AlphaFoldDB" id="A0A1W0A317"/>
<evidence type="ECO:0000256" key="3">
    <source>
        <dbReference type="ARBA" id="ARBA00023163"/>
    </source>
</evidence>
<comment type="caution">
    <text evidence="4">The sequence shown here is derived from an EMBL/GenBank/DDBJ whole genome shotgun (WGS) entry which is preliminary data.</text>
</comment>
<name>A0A1W0A317_9STRA</name>
<reference evidence="4 5" key="1">
    <citation type="journal article" date="2014" name="Genome Biol. Evol.">
        <title>The secreted proteins of Achlya hypogyna and Thraustotheca clavata identify the ancestral oomycete secretome and reveal gene acquisitions by horizontal gene transfer.</title>
        <authorList>
            <person name="Misner I."/>
            <person name="Blouin N."/>
            <person name="Leonard G."/>
            <person name="Richards T.A."/>
            <person name="Lane C.E."/>
        </authorList>
    </citation>
    <scope>NUCLEOTIDE SEQUENCE [LARGE SCALE GENOMIC DNA]</scope>
    <source>
        <strain evidence="4 5">ATCC 34112</strain>
    </source>
</reference>
<dbReference type="SUPFAM" id="SSF55945">
    <property type="entry name" value="TATA-box binding protein-like"/>
    <property type="match status" value="2"/>
</dbReference>
<comment type="similarity">
    <text evidence="1">Belongs to the TBP family.</text>
</comment>
<dbReference type="GO" id="GO:0006352">
    <property type="term" value="P:DNA-templated transcription initiation"/>
    <property type="evidence" value="ECO:0007669"/>
    <property type="project" value="InterPro"/>
</dbReference>
<evidence type="ECO:0000313" key="5">
    <source>
        <dbReference type="Proteomes" id="UP000243217"/>
    </source>
</evidence>
<keyword evidence="5" id="KW-1185">Reference proteome</keyword>
<dbReference type="InterPro" id="IPR000814">
    <property type="entry name" value="TBP"/>
</dbReference>
<evidence type="ECO:0000256" key="2">
    <source>
        <dbReference type="ARBA" id="ARBA00023125"/>
    </source>
</evidence>
<dbReference type="STRING" id="74557.A0A1W0A317"/>
<evidence type="ECO:0000256" key="1">
    <source>
        <dbReference type="ARBA" id="ARBA00005560"/>
    </source>
</evidence>
<dbReference type="EMBL" id="JNBS01000614">
    <property type="protein sequence ID" value="OQS04440.1"/>
    <property type="molecule type" value="Genomic_DNA"/>
</dbReference>
<protein>
    <submittedName>
        <fullName evidence="4">TATA-box binding protein</fullName>
    </submittedName>
</protein>
<sequence>MTIGNIVASFSLGHRIDLKQLVLKARNVSFNPRKFTGASMRLRDPKCTGLFFATGKVVVLGIKSQEALSIAAARLKIGYTDAQMLYLTIHNVTASAATGYRIRLEGLYNEHYRFSTYEPELFHGLYYRMLEPKVCFIIFITGTITACGASTWEDLIEGYEKLLPVLQKFRLKDS</sequence>
<dbReference type="Proteomes" id="UP000243217">
    <property type="component" value="Unassembled WGS sequence"/>
</dbReference>
<dbReference type="PRINTS" id="PR00686">
    <property type="entry name" value="TIFACTORIID"/>
</dbReference>
<dbReference type="OrthoDB" id="2127950at2759"/>
<dbReference type="Gene3D" id="3.30.310.10">
    <property type="entry name" value="TATA-Binding Protein"/>
    <property type="match status" value="2"/>
</dbReference>
<gene>
    <name evidence="4" type="ORF">THRCLA_20880</name>
</gene>
<dbReference type="PANTHER" id="PTHR10126">
    <property type="entry name" value="TATA-BOX BINDING PROTEIN"/>
    <property type="match status" value="1"/>
</dbReference>